<gene>
    <name evidence="2" type="ORF">VM1G_11993</name>
</gene>
<feature type="signal peptide" evidence="1">
    <location>
        <begin position="1"/>
        <end position="15"/>
    </location>
</feature>
<organism evidence="2 3">
    <name type="scientific">Cytospora mali</name>
    <name type="common">Apple Valsa canker fungus</name>
    <name type="synonym">Valsa mali</name>
    <dbReference type="NCBI Taxonomy" id="578113"/>
    <lineage>
        <taxon>Eukaryota</taxon>
        <taxon>Fungi</taxon>
        <taxon>Dikarya</taxon>
        <taxon>Ascomycota</taxon>
        <taxon>Pezizomycotina</taxon>
        <taxon>Sordariomycetes</taxon>
        <taxon>Sordariomycetidae</taxon>
        <taxon>Diaporthales</taxon>
        <taxon>Cytosporaceae</taxon>
        <taxon>Cytospora</taxon>
    </lineage>
</organism>
<dbReference type="OrthoDB" id="10633733at2759"/>
<keyword evidence="1" id="KW-0732">Signal</keyword>
<reference evidence="2" key="1">
    <citation type="submission" date="2014-12" db="EMBL/GenBank/DDBJ databases">
        <title>Genome Sequence of Valsa Canker Pathogens Uncovers a Specific Adaption of Colonization on Woody Bark.</title>
        <authorList>
            <person name="Yin Z."/>
            <person name="Liu H."/>
            <person name="Gao X."/>
            <person name="Li Z."/>
            <person name="Song N."/>
            <person name="Ke X."/>
            <person name="Dai Q."/>
            <person name="Wu Y."/>
            <person name="Sun Y."/>
            <person name="Xu J.-R."/>
            <person name="Kang Z.K."/>
            <person name="Wang L."/>
            <person name="Huang L."/>
        </authorList>
    </citation>
    <scope>NUCLEOTIDE SEQUENCE [LARGE SCALE GENOMIC DNA]</scope>
    <source>
        <strain evidence="2">03-8</strain>
    </source>
</reference>
<name>A0A194VHV0_CYTMA</name>
<keyword evidence="3" id="KW-1185">Reference proteome</keyword>
<feature type="chain" id="PRO_5012407499" evidence="1">
    <location>
        <begin position="16"/>
        <end position="131"/>
    </location>
</feature>
<sequence length="131" mass="14237">MALLAISSSLVTVSARPSPTLHPARHIVHVGEHRITALHEHITTVREDSPTTTLPDLPFSTHIIIDGEDIDIHAPNKDLIAQVVPNLKSYLCNSDDASLFPILCHIENPHALANDGYTTEHGYHAVTCTLG</sequence>
<dbReference type="AlphaFoldDB" id="A0A194VHV0"/>
<protein>
    <submittedName>
        <fullName evidence="2">Uncharacterized protein</fullName>
    </submittedName>
</protein>
<evidence type="ECO:0000313" key="3">
    <source>
        <dbReference type="Proteomes" id="UP000078559"/>
    </source>
</evidence>
<dbReference type="EMBL" id="KN796113">
    <property type="protein sequence ID" value="KUI63558.1"/>
    <property type="molecule type" value="Genomic_DNA"/>
</dbReference>
<dbReference type="Proteomes" id="UP000078559">
    <property type="component" value="Unassembled WGS sequence"/>
</dbReference>
<evidence type="ECO:0000256" key="1">
    <source>
        <dbReference type="SAM" id="SignalP"/>
    </source>
</evidence>
<proteinExistence type="predicted"/>
<evidence type="ECO:0000313" key="2">
    <source>
        <dbReference type="EMBL" id="KUI63558.1"/>
    </source>
</evidence>
<accession>A0A194VHV0</accession>